<evidence type="ECO:0000313" key="2">
    <source>
        <dbReference type="Proteomes" id="UP000694844"/>
    </source>
</evidence>
<name>A0A8B8BW69_CRAVI</name>
<keyword evidence="2" id="KW-1185">Reference proteome</keyword>
<reference evidence="3" key="1">
    <citation type="submission" date="2025-08" db="UniProtKB">
        <authorList>
            <consortium name="RefSeq"/>
        </authorList>
    </citation>
    <scope>IDENTIFICATION</scope>
    <source>
        <tissue evidence="3">Whole sample</tissue>
    </source>
</reference>
<evidence type="ECO:0000313" key="3">
    <source>
        <dbReference type="RefSeq" id="XP_022307613.1"/>
    </source>
</evidence>
<gene>
    <name evidence="3" type="primary">LOC111113612</name>
</gene>
<dbReference type="InterPro" id="IPR001304">
    <property type="entry name" value="C-type_lectin-like"/>
</dbReference>
<dbReference type="GeneID" id="111113612"/>
<feature type="domain" description="C-type lectin" evidence="1">
    <location>
        <begin position="9"/>
        <end position="51"/>
    </location>
</feature>
<protein>
    <submittedName>
        <fullName evidence="3">Uncharacterized protein LOC111113612</fullName>
    </submittedName>
</protein>
<dbReference type="RefSeq" id="XP_022307613.1">
    <property type="nucleotide sequence ID" value="XM_022451905.1"/>
</dbReference>
<accession>A0A8B8BW69</accession>
<sequence>MFNMLNEIVNYTNWVKSEPGGGTSNRETCAVLTDQGWRLVHCSIPTQALCSRRLRDCKCPCERIKNRVEITDSLALQAKIKSIQRKLRIKKRTLSGSLRTKISAIDTRISSVLLASLPV</sequence>
<dbReference type="Gene3D" id="3.10.100.10">
    <property type="entry name" value="Mannose-Binding Protein A, subunit A"/>
    <property type="match status" value="1"/>
</dbReference>
<dbReference type="InterPro" id="IPR016187">
    <property type="entry name" value="CTDL_fold"/>
</dbReference>
<dbReference type="PROSITE" id="PS50041">
    <property type="entry name" value="C_TYPE_LECTIN_2"/>
    <property type="match status" value="1"/>
</dbReference>
<dbReference type="KEGG" id="cvn:111113612"/>
<evidence type="ECO:0000259" key="1">
    <source>
        <dbReference type="PROSITE" id="PS50041"/>
    </source>
</evidence>
<proteinExistence type="predicted"/>
<dbReference type="SUPFAM" id="SSF56436">
    <property type="entry name" value="C-type lectin-like"/>
    <property type="match status" value="1"/>
</dbReference>
<organism evidence="2 3">
    <name type="scientific">Crassostrea virginica</name>
    <name type="common">Eastern oyster</name>
    <dbReference type="NCBI Taxonomy" id="6565"/>
    <lineage>
        <taxon>Eukaryota</taxon>
        <taxon>Metazoa</taxon>
        <taxon>Spiralia</taxon>
        <taxon>Lophotrochozoa</taxon>
        <taxon>Mollusca</taxon>
        <taxon>Bivalvia</taxon>
        <taxon>Autobranchia</taxon>
        <taxon>Pteriomorphia</taxon>
        <taxon>Ostreida</taxon>
        <taxon>Ostreoidea</taxon>
        <taxon>Ostreidae</taxon>
        <taxon>Crassostrea</taxon>
    </lineage>
</organism>
<dbReference type="AlphaFoldDB" id="A0A8B8BW69"/>
<dbReference type="InterPro" id="IPR016186">
    <property type="entry name" value="C-type_lectin-like/link_sf"/>
</dbReference>
<dbReference type="Proteomes" id="UP000694844">
    <property type="component" value="Chromosome 9"/>
</dbReference>